<name>A0A0G0Q0E3_9BACT</name>
<evidence type="ECO:0000256" key="2">
    <source>
        <dbReference type="ARBA" id="ARBA00023315"/>
    </source>
</evidence>
<organism evidence="4 5">
    <name type="scientific">Candidatus Woesebacteria bacterium GW2011_GWA1_39_8</name>
    <dbReference type="NCBI Taxonomy" id="1618552"/>
    <lineage>
        <taxon>Bacteria</taxon>
        <taxon>Candidatus Woeseibacteriota</taxon>
    </lineage>
</organism>
<feature type="domain" description="N-acetyltransferase" evidence="3">
    <location>
        <begin position="1"/>
        <end position="170"/>
    </location>
</feature>
<dbReference type="EMBL" id="LBXL01000001">
    <property type="protein sequence ID" value="KKR30831.1"/>
    <property type="molecule type" value="Genomic_DNA"/>
</dbReference>
<dbReference type="Proteomes" id="UP000034793">
    <property type="component" value="Unassembled WGS sequence"/>
</dbReference>
<dbReference type="PROSITE" id="PS51186">
    <property type="entry name" value="GNAT"/>
    <property type="match status" value="1"/>
</dbReference>
<comment type="caution">
    <text evidence="4">The sequence shown here is derived from an EMBL/GenBank/DDBJ whole genome shotgun (WGS) entry which is preliminary data.</text>
</comment>
<reference evidence="4 5" key="1">
    <citation type="journal article" date="2015" name="Nature">
        <title>rRNA introns, odd ribosomes, and small enigmatic genomes across a large radiation of phyla.</title>
        <authorList>
            <person name="Brown C.T."/>
            <person name="Hug L.A."/>
            <person name="Thomas B.C."/>
            <person name="Sharon I."/>
            <person name="Castelle C.J."/>
            <person name="Singh A."/>
            <person name="Wilkins M.J."/>
            <person name="Williams K.H."/>
            <person name="Banfield J.F."/>
        </authorList>
    </citation>
    <scope>NUCLEOTIDE SEQUENCE [LARGE SCALE GENOMIC DNA]</scope>
</reference>
<dbReference type="InterPro" id="IPR016181">
    <property type="entry name" value="Acyl_CoA_acyltransferase"/>
</dbReference>
<gene>
    <name evidence="4" type="ORF">UT61_C0001G0015</name>
</gene>
<evidence type="ECO:0000313" key="5">
    <source>
        <dbReference type="Proteomes" id="UP000034793"/>
    </source>
</evidence>
<dbReference type="Gene3D" id="3.40.630.30">
    <property type="match status" value="1"/>
</dbReference>
<dbReference type="InterPro" id="IPR000182">
    <property type="entry name" value="GNAT_dom"/>
</dbReference>
<protein>
    <submittedName>
        <fullName evidence="4">GNAT-family acetyltransferase</fullName>
    </submittedName>
</protein>
<dbReference type="Pfam" id="PF00583">
    <property type="entry name" value="Acetyltransf_1"/>
    <property type="match status" value="1"/>
</dbReference>
<evidence type="ECO:0000259" key="3">
    <source>
        <dbReference type="PROSITE" id="PS51186"/>
    </source>
</evidence>
<evidence type="ECO:0000313" key="4">
    <source>
        <dbReference type="EMBL" id="KKR30831.1"/>
    </source>
</evidence>
<keyword evidence="2" id="KW-0012">Acyltransferase</keyword>
<dbReference type="InterPro" id="IPR050680">
    <property type="entry name" value="YpeA/RimI_acetyltransf"/>
</dbReference>
<evidence type="ECO:0000256" key="1">
    <source>
        <dbReference type="ARBA" id="ARBA00022679"/>
    </source>
</evidence>
<keyword evidence="1 4" id="KW-0808">Transferase</keyword>
<dbReference type="PANTHER" id="PTHR43420">
    <property type="entry name" value="ACETYLTRANSFERASE"/>
    <property type="match status" value="1"/>
</dbReference>
<dbReference type="AlphaFoldDB" id="A0A0G0Q0E3"/>
<sequence length="171" mass="20218">MIRILTPNDTEIYRQLRLLSLKTDPLAFLSTYDVETKYDLSYFRQKIFNSIKHPLYGIYGLFDKDKLVAFAQLADSYYKNKRHIAYLNEVYVHTDLRRKGVASKLVKYLIDKAKENLSLEQLHLRVNSENLSAISLYEKLGFEKVTVLKDAVKNPDNTYQDEYFYCFYIKS</sequence>
<dbReference type="SUPFAM" id="SSF55729">
    <property type="entry name" value="Acyl-CoA N-acyltransferases (Nat)"/>
    <property type="match status" value="1"/>
</dbReference>
<accession>A0A0G0Q0E3</accession>
<dbReference type="GO" id="GO:0016747">
    <property type="term" value="F:acyltransferase activity, transferring groups other than amino-acyl groups"/>
    <property type="evidence" value="ECO:0007669"/>
    <property type="project" value="InterPro"/>
</dbReference>
<dbReference type="CDD" id="cd04301">
    <property type="entry name" value="NAT_SF"/>
    <property type="match status" value="1"/>
</dbReference>
<proteinExistence type="predicted"/>